<gene>
    <name evidence="2" type="ORF">BJG266_LOCUS31031</name>
</gene>
<proteinExistence type="predicted"/>
<accession>A0A815C1B4</accession>
<reference evidence="2" key="1">
    <citation type="submission" date="2021-02" db="EMBL/GenBank/DDBJ databases">
        <authorList>
            <person name="Nowell W R."/>
        </authorList>
    </citation>
    <scope>NUCLEOTIDE SEQUENCE</scope>
</reference>
<comment type="caution">
    <text evidence="2">The sequence shown here is derived from an EMBL/GenBank/DDBJ whole genome shotgun (WGS) entry which is preliminary data.</text>
</comment>
<evidence type="ECO:0000259" key="1">
    <source>
        <dbReference type="PROSITE" id="PS00022"/>
    </source>
</evidence>
<dbReference type="Proteomes" id="UP000663877">
    <property type="component" value="Unassembled WGS sequence"/>
</dbReference>
<name>A0A815C1B4_9BILA</name>
<dbReference type="EMBL" id="CAJNOI010000434">
    <property type="protein sequence ID" value="CAF1277873.1"/>
    <property type="molecule type" value="Genomic_DNA"/>
</dbReference>
<dbReference type="PROSITE" id="PS00022">
    <property type="entry name" value="EGF_1"/>
    <property type="match status" value="1"/>
</dbReference>
<evidence type="ECO:0000313" key="2">
    <source>
        <dbReference type="EMBL" id="CAF1277873.1"/>
    </source>
</evidence>
<organism evidence="2 3">
    <name type="scientific">Adineta steineri</name>
    <dbReference type="NCBI Taxonomy" id="433720"/>
    <lineage>
        <taxon>Eukaryota</taxon>
        <taxon>Metazoa</taxon>
        <taxon>Spiralia</taxon>
        <taxon>Gnathifera</taxon>
        <taxon>Rotifera</taxon>
        <taxon>Eurotatoria</taxon>
        <taxon>Bdelloidea</taxon>
        <taxon>Adinetida</taxon>
        <taxon>Adinetidae</taxon>
        <taxon>Adineta</taxon>
    </lineage>
</organism>
<dbReference type="AlphaFoldDB" id="A0A815C1B4"/>
<sequence>MFNIPNIPILFGDIYFAYKKNDLIKFADEEFLHPYICYNNSLYDDYFTDSEMLPFNGRKCYRFYSSELSAKVDSFGLEYLKFIYNKLKPYNQYSSMNSSESILKPDKDYPGVQCYSDNQIPSINHDHPFPHDGEYIYYLCDNDKNNTQPKKYNILFQSICNRLPELLPKLINEQNETDETECEYWACNNLHTRCNCFWNCENGEDEFHCDTSLIVCENEKIQNKMMLQKRSENEIQCYRGLSVRIWLNNDESTFICFCPHSYYGSRCEYQNQRVSLAIKFQAYSDSRQTLFEIIIQLIDDSNERIIHSHVQFTYLFARDYDFNGEHCSKHECIHGKCIKYHDTQQDKSFCQCYPHWSEQYCTIPNILNCTCSSDSLCVGIDAHSRSICVCPLYKFGPRCFLKDTICELNGIKRCNNSDRCIPSDLNRQTLQPYTCICSKGPRSADCEQEENKIYLSFEENFHSLQTILIHFIKIETTYISKRTTIFKKISSMKESIVISWSDPSNRILIEDLKQNIYFIDSQNVAYHKVNLTKQAKISDRCPHQCF</sequence>
<feature type="domain" description="EGF-like" evidence="1">
    <location>
        <begin position="388"/>
        <end position="399"/>
    </location>
</feature>
<evidence type="ECO:0000313" key="3">
    <source>
        <dbReference type="Proteomes" id="UP000663877"/>
    </source>
</evidence>
<dbReference type="InterPro" id="IPR000742">
    <property type="entry name" value="EGF"/>
</dbReference>
<protein>
    <recommendedName>
        <fullName evidence="1">EGF-like domain-containing protein</fullName>
    </recommendedName>
</protein>